<dbReference type="OrthoDB" id="9774600at2"/>
<keyword evidence="2" id="KW-1003">Cell membrane</keyword>
<dbReference type="EMBL" id="RCZG01000002">
    <property type="protein sequence ID" value="TPG35983.1"/>
    <property type="molecule type" value="Genomic_DNA"/>
</dbReference>
<feature type="transmembrane region" description="Helical" evidence="8">
    <location>
        <begin position="193"/>
        <end position="214"/>
    </location>
</feature>
<sequence length="381" mass="41420">MDAPPNRIAVLAPYLLALSLLVRFGITYLVPNGTNFIDLHVYVDGAATMNGGGLYDFVYHPAIPPLPLQFTYPPFAGLVFYPLHFLPFPLVGLCWQLGIVAALYGSAVLALKLLGRPDARQAMAWTALAIWFEPMRHLFELGQVGALLMFAVLWAVYSQRWWLSGLLVGLAAGLKLTPAVAGLYFLGARRWRVVAFSAAVFAATVATSIAVGGAQSRFYFTDLLGNADRVGVVKSPMNQSLRGVIGLLTGHDGGFGPLLIVAVAITAVLSALAWWRIGAEDPLGRIVVVMLFGLLMSPISWTHHWVWMLPLVMWLVLGSMHTRTRAVGWAWVALAYLGPPWVVTFTSHGDRPWYALAAGSLYVMATLATLAYVAAVSRRSD</sequence>
<gene>
    <name evidence="9" type="ORF">EAH80_08175</name>
</gene>
<protein>
    <submittedName>
        <fullName evidence="9">Mannosyltransferase</fullName>
    </submittedName>
</protein>
<name>A0A502EE51_9MYCO</name>
<organism evidence="9 10">
    <name type="scientific">Mycolicibacterium hodleri</name>
    <dbReference type="NCBI Taxonomy" id="49897"/>
    <lineage>
        <taxon>Bacteria</taxon>
        <taxon>Bacillati</taxon>
        <taxon>Actinomycetota</taxon>
        <taxon>Actinomycetes</taxon>
        <taxon>Mycobacteriales</taxon>
        <taxon>Mycobacteriaceae</taxon>
        <taxon>Mycolicibacterium</taxon>
    </lineage>
</organism>
<dbReference type="Pfam" id="PF09594">
    <property type="entry name" value="GT87"/>
    <property type="match status" value="1"/>
</dbReference>
<accession>A0A502EE51</accession>
<keyword evidence="6 8" id="KW-0472">Membrane</keyword>
<feature type="transmembrane region" description="Helical" evidence="8">
    <location>
        <begin position="305"/>
        <end position="322"/>
    </location>
</feature>
<reference evidence="9 10" key="1">
    <citation type="journal article" date="2019" name="Environ. Microbiol.">
        <title>Species interactions and distinct microbial communities in high Arctic permafrost affected cryosols are associated with the CH4 and CO2 gas fluxes.</title>
        <authorList>
            <person name="Altshuler I."/>
            <person name="Hamel J."/>
            <person name="Turney S."/>
            <person name="Magnuson E."/>
            <person name="Levesque R."/>
            <person name="Greer C."/>
            <person name="Whyte L.G."/>
        </authorList>
    </citation>
    <scope>NUCLEOTIDE SEQUENCE [LARGE SCALE GENOMIC DNA]</scope>
    <source>
        <strain evidence="9 10">S5.20</strain>
    </source>
</reference>
<dbReference type="Proteomes" id="UP000320095">
    <property type="component" value="Unassembled WGS sequence"/>
</dbReference>
<dbReference type="AlphaFoldDB" id="A0A502EE51"/>
<evidence type="ECO:0000256" key="7">
    <source>
        <dbReference type="ARBA" id="ARBA00024033"/>
    </source>
</evidence>
<evidence type="ECO:0000313" key="10">
    <source>
        <dbReference type="Proteomes" id="UP000320095"/>
    </source>
</evidence>
<comment type="similarity">
    <text evidence="7">Belongs to the glycosyltransferase 87 family.</text>
</comment>
<evidence type="ECO:0000256" key="1">
    <source>
        <dbReference type="ARBA" id="ARBA00004651"/>
    </source>
</evidence>
<dbReference type="NCBIfam" id="NF009915">
    <property type="entry name" value="PRK13375.1"/>
    <property type="match status" value="1"/>
</dbReference>
<feature type="transmembrane region" description="Helical" evidence="8">
    <location>
        <begin position="353"/>
        <end position="375"/>
    </location>
</feature>
<dbReference type="GO" id="GO:0005886">
    <property type="term" value="C:plasma membrane"/>
    <property type="evidence" value="ECO:0007669"/>
    <property type="project" value="UniProtKB-SubCell"/>
</dbReference>
<dbReference type="GO" id="GO:0016758">
    <property type="term" value="F:hexosyltransferase activity"/>
    <property type="evidence" value="ECO:0007669"/>
    <property type="project" value="InterPro"/>
</dbReference>
<evidence type="ECO:0000313" key="9">
    <source>
        <dbReference type="EMBL" id="TPG35983.1"/>
    </source>
</evidence>
<keyword evidence="10" id="KW-1185">Reference proteome</keyword>
<comment type="subcellular location">
    <subcellularLocation>
        <location evidence="1">Cell membrane</location>
        <topology evidence="1">Multi-pass membrane protein</topology>
    </subcellularLocation>
</comment>
<proteinExistence type="inferred from homology"/>
<keyword evidence="3 9" id="KW-0808">Transferase</keyword>
<evidence type="ECO:0000256" key="5">
    <source>
        <dbReference type="ARBA" id="ARBA00022989"/>
    </source>
</evidence>
<keyword evidence="5 8" id="KW-1133">Transmembrane helix</keyword>
<evidence type="ECO:0000256" key="2">
    <source>
        <dbReference type="ARBA" id="ARBA00022475"/>
    </source>
</evidence>
<feature type="transmembrane region" description="Helical" evidence="8">
    <location>
        <begin position="138"/>
        <end position="157"/>
    </location>
</feature>
<keyword evidence="4 8" id="KW-0812">Transmembrane</keyword>
<evidence type="ECO:0000256" key="4">
    <source>
        <dbReference type="ARBA" id="ARBA00022692"/>
    </source>
</evidence>
<feature type="transmembrane region" description="Helical" evidence="8">
    <location>
        <begin position="88"/>
        <end position="111"/>
    </location>
</feature>
<dbReference type="InterPro" id="IPR018584">
    <property type="entry name" value="GT87"/>
</dbReference>
<keyword evidence="9" id="KW-0328">Glycosyltransferase</keyword>
<evidence type="ECO:0000256" key="6">
    <source>
        <dbReference type="ARBA" id="ARBA00023136"/>
    </source>
</evidence>
<feature type="transmembrane region" description="Helical" evidence="8">
    <location>
        <begin position="329"/>
        <end position="347"/>
    </location>
</feature>
<evidence type="ECO:0000256" key="8">
    <source>
        <dbReference type="SAM" id="Phobius"/>
    </source>
</evidence>
<feature type="transmembrane region" description="Helical" evidence="8">
    <location>
        <begin position="282"/>
        <end position="299"/>
    </location>
</feature>
<feature type="transmembrane region" description="Helical" evidence="8">
    <location>
        <begin position="12"/>
        <end position="30"/>
    </location>
</feature>
<feature type="transmembrane region" description="Helical" evidence="8">
    <location>
        <begin position="163"/>
        <end position="186"/>
    </location>
</feature>
<comment type="caution">
    <text evidence="9">The sequence shown here is derived from an EMBL/GenBank/DDBJ whole genome shotgun (WGS) entry which is preliminary data.</text>
</comment>
<evidence type="ECO:0000256" key="3">
    <source>
        <dbReference type="ARBA" id="ARBA00022679"/>
    </source>
</evidence>
<feature type="transmembrane region" description="Helical" evidence="8">
    <location>
        <begin position="255"/>
        <end position="275"/>
    </location>
</feature>